<sequence length="85" mass="9318">MNGKIQKVEAEIEKVKAKITAQQARLRELEQQKTELENTEIVGMVRGLDVSPEELATLIQAIRSGKAGGSPVALSAEKEDLEDEE</sequence>
<gene>
    <name evidence="3" type="ORF">BEI61_02817</name>
</gene>
<comment type="caution">
    <text evidence="3">The sequence shown here is derived from an EMBL/GenBank/DDBJ whole genome shotgun (WGS) entry which is preliminary data.</text>
</comment>
<dbReference type="GeneID" id="97989758"/>
<dbReference type="InterPro" id="IPR025464">
    <property type="entry name" value="DUF4315"/>
</dbReference>
<evidence type="ECO:0000313" key="3">
    <source>
        <dbReference type="EMBL" id="ODM06927.1"/>
    </source>
</evidence>
<feature type="region of interest" description="Disordered" evidence="2">
    <location>
        <begin position="65"/>
        <end position="85"/>
    </location>
</feature>
<proteinExistence type="predicted"/>
<name>A0A1E3AEC3_9FIRM</name>
<keyword evidence="1" id="KW-0175">Coiled coil</keyword>
<evidence type="ECO:0008006" key="5">
    <source>
        <dbReference type="Google" id="ProtNLM"/>
    </source>
</evidence>
<dbReference type="Pfam" id="PF14193">
    <property type="entry name" value="DUF4315"/>
    <property type="match status" value="1"/>
</dbReference>
<evidence type="ECO:0000256" key="1">
    <source>
        <dbReference type="SAM" id="Coils"/>
    </source>
</evidence>
<feature type="coiled-coil region" evidence="1">
    <location>
        <begin position="5"/>
        <end position="39"/>
    </location>
</feature>
<organism evidence="3 4">
    <name type="scientific">Eisenbergiella tayi</name>
    <dbReference type="NCBI Taxonomy" id="1432052"/>
    <lineage>
        <taxon>Bacteria</taxon>
        <taxon>Bacillati</taxon>
        <taxon>Bacillota</taxon>
        <taxon>Clostridia</taxon>
        <taxon>Lachnospirales</taxon>
        <taxon>Lachnospiraceae</taxon>
        <taxon>Eisenbergiella</taxon>
    </lineage>
</organism>
<reference evidence="3 4" key="1">
    <citation type="submission" date="2016-07" db="EMBL/GenBank/DDBJ databases">
        <title>Characterization of isolates of Eisenbergiella tayi derived from blood cultures, using whole genome sequencing.</title>
        <authorList>
            <person name="Burdz T."/>
            <person name="Wiebe D."/>
            <person name="Huynh C."/>
            <person name="Bernard K."/>
        </authorList>
    </citation>
    <scope>NUCLEOTIDE SEQUENCE [LARGE SCALE GENOMIC DNA]</scope>
    <source>
        <strain evidence="3 4">NML 110608</strain>
    </source>
</reference>
<evidence type="ECO:0000313" key="4">
    <source>
        <dbReference type="Proteomes" id="UP000094067"/>
    </source>
</evidence>
<dbReference type="PATRIC" id="fig|1432052.4.peg.3139"/>
<dbReference type="AlphaFoldDB" id="A0A1E3AEC3"/>
<dbReference type="EMBL" id="MCGH01000002">
    <property type="protein sequence ID" value="ODM06927.1"/>
    <property type="molecule type" value="Genomic_DNA"/>
</dbReference>
<dbReference type="Proteomes" id="UP000094067">
    <property type="component" value="Unassembled WGS sequence"/>
</dbReference>
<dbReference type="RefSeq" id="WP_021639608.1">
    <property type="nucleotide sequence ID" value="NZ_JAQCZP010000001.1"/>
</dbReference>
<accession>A0A1E3AEC3</accession>
<evidence type="ECO:0000256" key="2">
    <source>
        <dbReference type="SAM" id="MobiDB-lite"/>
    </source>
</evidence>
<protein>
    <recommendedName>
        <fullName evidence="5">DUF4315 family protein</fullName>
    </recommendedName>
</protein>